<dbReference type="PANTHER" id="PTHR48248:SF5">
    <property type="entry name" value="UVR DOMAIN-CONTAINING PROTEIN"/>
    <property type="match status" value="1"/>
</dbReference>
<gene>
    <name evidence="2" type="ORF">SLEP1_g34197</name>
</gene>
<protein>
    <submittedName>
        <fullName evidence="2">Uncharacterized protein</fullName>
    </submittedName>
</protein>
<proteinExistence type="predicted"/>
<dbReference type="EMBL" id="BPVZ01000066">
    <property type="protein sequence ID" value="GKV24610.1"/>
    <property type="molecule type" value="Genomic_DNA"/>
</dbReference>
<accession>A0AAV5KJ42</accession>
<dbReference type="PANTHER" id="PTHR48248">
    <property type="entry name" value="UVR DOMAIN-CONTAINING PROTEIN"/>
    <property type="match status" value="1"/>
</dbReference>
<keyword evidence="3" id="KW-1185">Reference proteome</keyword>
<dbReference type="AlphaFoldDB" id="A0AAV5KJ42"/>
<evidence type="ECO:0000256" key="1">
    <source>
        <dbReference type="SAM" id="Coils"/>
    </source>
</evidence>
<name>A0AAV5KJ42_9ROSI</name>
<comment type="caution">
    <text evidence="2">The sequence shown here is derived from an EMBL/GenBank/DDBJ whole genome shotgun (WGS) entry which is preliminary data.</text>
</comment>
<organism evidence="2 3">
    <name type="scientific">Rubroshorea leprosula</name>
    <dbReference type="NCBI Taxonomy" id="152421"/>
    <lineage>
        <taxon>Eukaryota</taxon>
        <taxon>Viridiplantae</taxon>
        <taxon>Streptophyta</taxon>
        <taxon>Embryophyta</taxon>
        <taxon>Tracheophyta</taxon>
        <taxon>Spermatophyta</taxon>
        <taxon>Magnoliopsida</taxon>
        <taxon>eudicotyledons</taxon>
        <taxon>Gunneridae</taxon>
        <taxon>Pentapetalae</taxon>
        <taxon>rosids</taxon>
        <taxon>malvids</taxon>
        <taxon>Malvales</taxon>
        <taxon>Dipterocarpaceae</taxon>
        <taxon>Rubroshorea</taxon>
    </lineage>
</organism>
<feature type="coiled-coil region" evidence="1">
    <location>
        <begin position="32"/>
        <end position="91"/>
    </location>
</feature>
<dbReference type="Proteomes" id="UP001054252">
    <property type="component" value="Unassembled WGS sequence"/>
</dbReference>
<keyword evidence="1" id="KW-0175">Coiled coil</keyword>
<evidence type="ECO:0000313" key="3">
    <source>
        <dbReference type="Proteomes" id="UP001054252"/>
    </source>
</evidence>
<reference evidence="2 3" key="1">
    <citation type="journal article" date="2021" name="Commun. Biol.">
        <title>The genome of Shorea leprosula (Dipterocarpaceae) highlights the ecological relevance of drought in aseasonal tropical rainforests.</title>
        <authorList>
            <person name="Ng K.K.S."/>
            <person name="Kobayashi M.J."/>
            <person name="Fawcett J.A."/>
            <person name="Hatakeyama M."/>
            <person name="Paape T."/>
            <person name="Ng C.H."/>
            <person name="Ang C.C."/>
            <person name="Tnah L.H."/>
            <person name="Lee C.T."/>
            <person name="Nishiyama T."/>
            <person name="Sese J."/>
            <person name="O'Brien M.J."/>
            <person name="Copetti D."/>
            <person name="Mohd Noor M.I."/>
            <person name="Ong R.C."/>
            <person name="Putra M."/>
            <person name="Sireger I.Z."/>
            <person name="Indrioko S."/>
            <person name="Kosugi Y."/>
            <person name="Izuno A."/>
            <person name="Isagi Y."/>
            <person name="Lee S.L."/>
            <person name="Shimizu K.K."/>
        </authorList>
    </citation>
    <scope>NUCLEOTIDE SEQUENCE [LARGE SCALE GENOMIC DNA]</scope>
    <source>
        <strain evidence="2">214</strain>
    </source>
</reference>
<sequence length="167" mass="19957">MRFLDFHGCGTGRNNSKKSSLFPIAKNRTRCLQSKQQRKKRAMEKIEKNMKRMKKEMEEISEEQRSIREGQRQVRQMFEAMEEECKQLRGETKLITMQSRSTQLRLFLMFQILKARENNDLVTATELTRCLRLVPFAFHSKCLIVHVSELHKKRRSQILTRKQQNLV</sequence>
<evidence type="ECO:0000313" key="2">
    <source>
        <dbReference type="EMBL" id="GKV24610.1"/>
    </source>
</evidence>